<evidence type="ECO:0000313" key="1">
    <source>
        <dbReference type="EMBL" id="SDJ26898.1"/>
    </source>
</evidence>
<dbReference type="Proteomes" id="UP000199580">
    <property type="component" value="Unassembled WGS sequence"/>
</dbReference>
<evidence type="ECO:0000313" key="2">
    <source>
        <dbReference type="Proteomes" id="UP000199580"/>
    </source>
</evidence>
<dbReference type="STRING" id="1128970.SAMN04487935_0499"/>
<dbReference type="PROSITE" id="PS51257">
    <property type="entry name" value="PROKAR_LIPOPROTEIN"/>
    <property type="match status" value="1"/>
</dbReference>
<keyword evidence="2" id="KW-1185">Reference proteome</keyword>
<dbReference type="OrthoDB" id="1043955at2"/>
<name>A0A1G8SCF0_9FLAO</name>
<dbReference type="EMBL" id="FNEZ01000001">
    <property type="protein sequence ID" value="SDJ26898.1"/>
    <property type="molecule type" value="Genomic_DNA"/>
</dbReference>
<evidence type="ECO:0008006" key="3">
    <source>
        <dbReference type="Google" id="ProtNLM"/>
    </source>
</evidence>
<gene>
    <name evidence="1" type="ORF">SAMN04487935_0499</name>
</gene>
<organism evidence="1 2">
    <name type="scientific">Flavobacterium noncentrifugens</name>
    <dbReference type="NCBI Taxonomy" id="1128970"/>
    <lineage>
        <taxon>Bacteria</taxon>
        <taxon>Pseudomonadati</taxon>
        <taxon>Bacteroidota</taxon>
        <taxon>Flavobacteriia</taxon>
        <taxon>Flavobacteriales</taxon>
        <taxon>Flavobacteriaceae</taxon>
        <taxon>Flavobacterium</taxon>
    </lineage>
</organism>
<protein>
    <recommendedName>
        <fullName evidence="3">Lipoprotein</fullName>
    </recommendedName>
</protein>
<accession>A0A1G8SCF0</accession>
<reference evidence="1 2" key="1">
    <citation type="submission" date="2016-10" db="EMBL/GenBank/DDBJ databases">
        <authorList>
            <person name="de Groot N.N."/>
        </authorList>
    </citation>
    <scope>NUCLEOTIDE SEQUENCE [LARGE SCALE GENOMIC DNA]</scope>
    <source>
        <strain evidence="1 2">CGMCC 1.10076</strain>
    </source>
</reference>
<sequence>MQKSTIRLLPINFLLVFLLVSCGVNPIRKLEKVPVAKATFEAPYFSDPKIDYVYKTHISVYGNDLSGIFVVKKINSDWHRVVFTTEFGNKLLDFEISETDFKINSIVEELDRKILINTLKEDFRLLLKKKFAIQNQFATVSDAIYESEDGKYYDYLFVSKSGRQLHKIEHTSKRKEKFSIHFQSENNIFAEHISIEHQNIKLKIELNYLKNE</sequence>
<proteinExistence type="predicted"/>
<dbReference type="AlphaFoldDB" id="A0A1G8SCF0"/>
<dbReference type="RefSeq" id="WP_091391681.1">
    <property type="nucleotide sequence ID" value="NZ_BKAI01000001.1"/>
</dbReference>